<feature type="region of interest" description="Disordered" evidence="2">
    <location>
        <begin position="286"/>
        <end position="355"/>
    </location>
</feature>
<name>A0A0B6ZAP7_9EUPU</name>
<accession>A0A0B6ZAP7</accession>
<sequence>PPHSSQHEPMNQQSQSGTMPRRRGDVWEIPIQYVGPNNVAAPSNQDQNLNYPHPTQPHQQAPPFVYQQPSQPQQAPPHNYPQYPPPGSVDYNTLRYPGGNNSQFQPEGQPRGPVTIPIFRETCPSPRSARASPNPMAGMQGSPRASPKPDFSQAVPPSAQQPHFQNHRQQEPAPDYSEHLASTQPIPAPAPRHQQDEQLQQPERSQEERSLEIINSILNEVKGLEEQVNNFRGVKKDKDYRYIEEMLTRSLLKLDSVESGSNESVRVARRQAVRYIEATADLLELKADTSQGNSNPKTDPESDQNPNGANTNNSTLNKPKPNNGQAPSSASGRQVTPTRDPSRVKEMQLDSEIPC</sequence>
<dbReference type="SMART" id="SM00264">
    <property type="entry name" value="BAG"/>
    <property type="match status" value="1"/>
</dbReference>
<gene>
    <name evidence="4" type="primary">ORF53010</name>
</gene>
<feature type="compositionally biased region" description="Pro residues" evidence="2">
    <location>
        <begin position="74"/>
        <end position="87"/>
    </location>
</feature>
<dbReference type="PROSITE" id="PS51035">
    <property type="entry name" value="BAG"/>
    <property type="match status" value="1"/>
</dbReference>
<dbReference type="Pfam" id="PF02179">
    <property type="entry name" value="BAG"/>
    <property type="match status" value="1"/>
</dbReference>
<dbReference type="GO" id="GO:0000774">
    <property type="term" value="F:adenyl-nucleotide exchange factor activity"/>
    <property type="evidence" value="ECO:0007669"/>
    <property type="project" value="TreeGrafter"/>
</dbReference>
<organism evidence="4">
    <name type="scientific">Arion vulgaris</name>
    <dbReference type="NCBI Taxonomy" id="1028688"/>
    <lineage>
        <taxon>Eukaryota</taxon>
        <taxon>Metazoa</taxon>
        <taxon>Spiralia</taxon>
        <taxon>Lophotrochozoa</taxon>
        <taxon>Mollusca</taxon>
        <taxon>Gastropoda</taxon>
        <taxon>Heterobranchia</taxon>
        <taxon>Euthyneura</taxon>
        <taxon>Panpulmonata</taxon>
        <taxon>Eupulmonata</taxon>
        <taxon>Stylommatophora</taxon>
        <taxon>Helicina</taxon>
        <taxon>Arionoidea</taxon>
        <taxon>Arionidae</taxon>
        <taxon>Arion</taxon>
    </lineage>
</organism>
<feature type="domain" description="BAG" evidence="3">
    <location>
        <begin position="210"/>
        <end position="287"/>
    </location>
</feature>
<dbReference type="SUPFAM" id="SSF63491">
    <property type="entry name" value="BAG domain"/>
    <property type="match status" value="1"/>
</dbReference>
<dbReference type="EMBL" id="HACG01017945">
    <property type="protein sequence ID" value="CEK64810.1"/>
    <property type="molecule type" value="Transcribed_RNA"/>
</dbReference>
<dbReference type="GO" id="GO:0050821">
    <property type="term" value="P:protein stabilization"/>
    <property type="evidence" value="ECO:0007669"/>
    <property type="project" value="TreeGrafter"/>
</dbReference>
<evidence type="ECO:0000256" key="2">
    <source>
        <dbReference type="SAM" id="MobiDB-lite"/>
    </source>
</evidence>
<feature type="compositionally biased region" description="Polar residues" evidence="2">
    <location>
        <begin position="288"/>
        <end position="339"/>
    </location>
</feature>
<dbReference type="AlphaFoldDB" id="A0A0B6ZAP7"/>
<feature type="region of interest" description="Disordered" evidence="2">
    <location>
        <begin position="1"/>
        <end position="208"/>
    </location>
</feature>
<dbReference type="PANTHER" id="PTHR12329:SF5">
    <property type="entry name" value="STARVIN, ISOFORM E"/>
    <property type="match status" value="1"/>
</dbReference>
<feature type="non-terminal residue" evidence="4">
    <location>
        <position position="1"/>
    </location>
</feature>
<evidence type="ECO:0000259" key="3">
    <source>
        <dbReference type="PROSITE" id="PS51035"/>
    </source>
</evidence>
<feature type="compositionally biased region" description="Low complexity" evidence="2">
    <location>
        <begin position="124"/>
        <end position="133"/>
    </location>
</feature>
<protein>
    <recommendedName>
        <fullName evidence="3">BAG domain-containing protein</fullName>
    </recommendedName>
</protein>
<evidence type="ECO:0000256" key="1">
    <source>
        <dbReference type="ARBA" id="ARBA00023186"/>
    </source>
</evidence>
<dbReference type="GO" id="GO:0005634">
    <property type="term" value="C:nucleus"/>
    <property type="evidence" value="ECO:0007669"/>
    <property type="project" value="TreeGrafter"/>
</dbReference>
<feature type="compositionally biased region" description="Low complexity" evidence="2">
    <location>
        <begin position="52"/>
        <end position="73"/>
    </location>
</feature>
<dbReference type="PANTHER" id="PTHR12329">
    <property type="entry name" value="BCL2-ASSOCIATED ATHANOGENE"/>
    <property type="match status" value="1"/>
</dbReference>
<keyword evidence="1" id="KW-0143">Chaperone</keyword>
<dbReference type="GO" id="GO:0005829">
    <property type="term" value="C:cytosol"/>
    <property type="evidence" value="ECO:0007669"/>
    <property type="project" value="TreeGrafter"/>
</dbReference>
<feature type="compositionally biased region" description="Polar residues" evidence="2">
    <location>
        <begin position="40"/>
        <end position="50"/>
    </location>
</feature>
<evidence type="ECO:0000313" key="4">
    <source>
        <dbReference type="EMBL" id="CEK64810.1"/>
    </source>
</evidence>
<dbReference type="InterPro" id="IPR003103">
    <property type="entry name" value="BAG_domain"/>
</dbReference>
<dbReference type="GO" id="GO:0016020">
    <property type="term" value="C:membrane"/>
    <property type="evidence" value="ECO:0007669"/>
    <property type="project" value="TreeGrafter"/>
</dbReference>
<feature type="compositionally biased region" description="Polar residues" evidence="2">
    <location>
        <begin position="7"/>
        <end position="18"/>
    </location>
</feature>
<proteinExistence type="predicted"/>
<dbReference type="InterPro" id="IPR036533">
    <property type="entry name" value="BAG_dom_sf"/>
</dbReference>
<dbReference type="InterPro" id="IPR039773">
    <property type="entry name" value="BAG_chaperone_regulator"/>
</dbReference>
<dbReference type="GO" id="GO:0051087">
    <property type="term" value="F:protein-folding chaperone binding"/>
    <property type="evidence" value="ECO:0007669"/>
    <property type="project" value="InterPro"/>
</dbReference>
<dbReference type="Gene3D" id="1.20.58.120">
    <property type="entry name" value="BAG domain"/>
    <property type="match status" value="1"/>
</dbReference>
<reference evidence="4" key="1">
    <citation type="submission" date="2014-12" db="EMBL/GenBank/DDBJ databases">
        <title>Insight into the proteome of Arion vulgaris.</title>
        <authorList>
            <person name="Aradska J."/>
            <person name="Bulat T."/>
            <person name="Smidak R."/>
            <person name="Sarate P."/>
            <person name="Gangsoo J."/>
            <person name="Sialana F."/>
            <person name="Bilban M."/>
            <person name="Lubec G."/>
        </authorList>
    </citation>
    <scope>NUCLEOTIDE SEQUENCE</scope>
    <source>
        <tissue evidence="4">Skin</tissue>
    </source>
</reference>